<comment type="subcellular location">
    <subcellularLocation>
        <location evidence="1">Secreted</location>
    </subcellularLocation>
</comment>
<dbReference type="SUPFAM" id="SSF117074">
    <property type="entry name" value="Hypothetical protein PA1324"/>
    <property type="match status" value="5"/>
</dbReference>
<dbReference type="Gene3D" id="2.60.40.10">
    <property type="entry name" value="Immunoglobulins"/>
    <property type="match status" value="5"/>
</dbReference>
<evidence type="ECO:0000313" key="5">
    <source>
        <dbReference type="EMBL" id="KEI68291.1"/>
    </source>
</evidence>
<dbReference type="STRING" id="388467.A19Y_3529"/>
<organism evidence="5 6">
    <name type="scientific">Planktothrix agardhii (strain NIVA-CYA 126/8)</name>
    <dbReference type="NCBI Taxonomy" id="388467"/>
    <lineage>
        <taxon>Bacteria</taxon>
        <taxon>Bacillati</taxon>
        <taxon>Cyanobacteriota</taxon>
        <taxon>Cyanophyceae</taxon>
        <taxon>Oscillatoriophycideae</taxon>
        <taxon>Oscillatoriales</taxon>
        <taxon>Microcoleaceae</taxon>
        <taxon>Planktothrix</taxon>
    </lineage>
</organism>
<name>A0A073CJI6_PLAA1</name>
<dbReference type="InterPro" id="IPR033764">
    <property type="entry name" value="Sdr_B"/>
</dbReference>
<sequence length="580" mass="59851">MDAVFSLDSPSATAIPLFSGEQPLELPPSLGLSAGGLVPAIPVTILETQDLTVPVDPNIDTITREGRQNPAPVSLASGQNLNGINFGNTQLGSISGIKFNDLNRDSLLTTGEPALAGWNIFIDANNNGTLEATEPSTVTNATGAYAFGNLTPGNYTIREVQQPGWVQTTVNPAPVGVTGGANITGINFGNNQSGTITGIKFNDNNGNALFDAGETPLQGWTIFADGNANGILDAGEGTAVTGADGRYTFGNLPPASYTIREVQQAGWTQTTPNPGAVGVTGGTNAIINFGNRQFGSISGIKFDDLNSNATFDTGEVGLAGWTIFIDANGNGTLETTEPTAVTNAAGAYAFANIPPGNYSLREVQQPGWTQTTPNPGPVNLTGGANITGINFGNNQLGNITGLKFSDNNGNALLDAGEAPLPGWTIFIDANGNGTLEATEAAAVTGADGRYSFANVPVGNYTLREVQQPGWTQTTPNPGPVGITGGTNAIVNFGNRQFGSISGIKFNDANANSLFDAAETPLQGWTIYIDGNGNGVIDPTEPTTVTGANGSYTFTNVPPGNYVLREVQQPGWVQTVPPLPA</sequence>
<dbReference type="Proteomes" id="UP000027395">
    <property type="component" value="Chromosome"/>
</dbReference>
<dbReference type="RefSeq" id="WP_052369652.1">
    <property type="nucleotide sequence ID" value="NZ_CM002803.1"/>
</dbReference>
<feature type="domain" description="SD-repeat containing protein B" evidence="4">
    <location>
        <begin position="97"/>
        <end position="171"/>
    </location>
</feature>
<keyword evidence="6" id="KW-1185">Reference proteome</keyword>
<dbReference type="Pfam" id="PF17210">
    <property type="entry name" value="SdrD_B"/>
    <property type="match status" value="4"/>
</dbReference>
<dbReference type="HOGENOM" id="CLU_469981_0_0_3"/>
<feature type="domain" description="SD-repeat containing protein B" evidence="4">
    <location>
        <begin position="503"/>
        <end position="574"/>
    </location>
</feature>
<keyword evidence="3" id="KW-0732">Signal</keyword>
<reference evidence="5 6" key="1">
    <citation type="journal article" date="2014" name="Appl. Environ. Microbiol.">
        <title>Elucidation of insertion elements encoded on plasmids and in vitro construction of shuttle vectors from the toxic cyanobacterium Planktothrix.</title>
        <authorList>
            <person name="Christiansen G."/>
            <person name="Goesmann A."/>
            <person name="Kurmayer R."/>
        </authorList>
    </citation>
    <scope>NUCLEOTIDE SEQUENCE [LARGE SCALE GENOMIC DNA]</scope>
    <source>
        <strain evidence="5 6">NIVA-CYA 126/8</strain>
    </source>
</reference>
<dbReference type="AlphaFoldDB" id="A0A073CJI6"/>
<protein>
    <recommendedName>
        <fullName evidence="4">SD-repeat containing protein B domain-containing protein</fullName>
    </recommendedName>
</protein>
<evidence type="ECO:0000259" key="4">
    <source>
        <dbReference type="Pfam" id="PF17210"/>
    </source>
</evidence>
<gene>
    <name evidence="5" type="ORF">A19Y_3529</name>
</gene>
<evidence type="ECO:0000256" key="2">
    <source>
        <dbReference type="ARBA" id="ARBA00022525"/>
    </source>
</evidence>
<feature type="domain" description="SD-repeat containing protein B" evidence="4">
    <location>
        <begin position="300"/>
        <end position="376"/>
    </location>
</feature>
<dbReference type="Pfam" id="PF13620">
    <property type="entry name" value="CarboxypepD_reg"/>
    <property type="match status" value="1"/>
</dbReference>
<dbReference type="InterPro" id="IPR051417">
    <property type="entry name" value="SDr/BOS_complex"/>
</dbReference>
<dbReference type="GO" id="GO:0005576">
    <property type="term" value="C:extracellular region"/>
    <property type="evidence" value="ECO:0007669"/>
    <property type="project" value="UniProtKB-SubCell"/>
</dbReference>
<evidence type="ECO:0000256" key="1">
    <source>
        <dbReference type="ARBA" id="ARBA00004613"/>
    </source>
</evidence>
<accession>A0A073CJI6</accession>
<evidence type="ECO:0000313" key="6">
    <source>
        <dbReference type="Proteomes" id="UP000027395"/>
    </source>
</evidence>
<feature type="domain" description="SD-repeat containing protein B" evidence="4">
    <location>
        <begin position="200"/>
        <end position="276"/>
    </location>
</feature>
<dbReference type="InterPro" id="IPR013783">
    <property type="entry name" value="Ig-like_fold"/>
</dbReference>
<dbReference type="PANTHER" id="PTHR23303">
    <property type="entry name" value="CARBOXYPEPTIDASE REGULATORY REGION-CONTAINING"/>
    <property type="match status" value="1"/>
</dbReference>
<evidence type="ECO:0000256" key="3">
    <source>
        <dbReference type="ARBA" id="ARBA00022729"/>
    </source>
</evidence>
<dbReference type="EMBL" id="CM002803">
    <property type="protein sequence ID" value="KEI68291.1"/>
    <property type="molecule type" value="Genomic_DNA"/>
</dbReference>
<dbReference type="eggNOG" id="COG4932">
    <property type="taxonomic scope" value="Bacteria"/>
</dbReference>
<keyword evidence="2" id="KW-0964">Secreted</keyword>
<proteinExistence type="predicted"/>
<dbReference type="PATRIC" id="fig|388467.6.peg.3475"/>